<gene>
    <name evidence="1" type="ORF">DACRYDRAFT_25175</name>
</gene>
<proteinExistence type="predicted"/>
<dbReference type="HOGENOM" id="CLU_2223182_0_0_1"/>
<evidence type="ECO:0000313" key="2">
    <source>
        <dbReference type="Proteomes" id="UP000030653"/>
    </source>
</evidence>
<dbReference type="Proteomes" id="UP000030653">
    <property type="component" value="Unassembled WGS sequence"/>
</dbReference>
<sequence>MLIGPLKELSYPPFPLLSHLGNNTPPATRIHFRLPPLLSMFDECLCVFQLSEPAFEYLQVSLDLHRVHILLVPLRSVSIHLRRAEHAKELLQMSREQLIKRHVGRM</sequence>
<dbReference type="GeneID" id="63689107"/>
<keyword evidence="2" id="KW-1185">Reference proteome</keyword>
<dbReference type="EMBL" id="JH795877">
    <property type="protein sequence ID" value="EJT97427.1"/>
    <property type="molecule type" value="Genomic_DNA"/>
</dbReference>
<name>M5G0W2_DACPD</name>
<organism evidence="1 2">
    <name type="scientific">Dacryopinax primogenitus (strain DJM 731)</name>
    <name type="common">Brown rot fungus</name>
    <dbReference type="NCBI Taxonomy" id="1858805"/>
    <lineage>
        <taxon>Eukaryota</taxon>
        <taxon>Fungi</taxon>
        <taxon>Dikarya</taxon>
        <taxon>Basidiomycota</taxon>
        <taxon>Agaricomycotina</taxon>
        <taxon>Dacrymycetes</taxon>
        <taxon>Dacrymycetales</taxon>
        <taxon>Dacrymycetaceae</taxon>
        <taxon>Dacryopinax</taxon>
    </lineage>
</organism>
<dbReference type="RefSeq" id="XP_040624325.1">
    <property type="nucleotide sequence ID" value="XM_040774045.1"/>
</dbReference>
<reference evidence="1 2" key="1">
    <citation type="journal article" date="2012" name="Science">
        <title>The Paleozoic origin of enzymatic lignin decomposition reconstructed from 31 fungal genomes.</title>
        <authorList>
            <person name="Floudas D."/>
            <person name="Binder M."/>
            <person name="Riley R."/>
            <person name="Barry K."/>
            <person name="Blanchette R.A."/>
            <person name="Henrissat B."/>
            <person name="Martinez A.T."/>
            <person name="Otillar R."/>
            <person name="Spatafora J.W."/>
            <person name="Yadav J.S."/>
            <person name="Aerts A."/>
            <person name="Benoit I."/>
            <person name="Boyd A."/>
            <person name="Carlson A."/>
            <person name="Copeland A."/>
            <person name="Coutinho P.M."/>
            <person name="de Vries R.P."/>
            <person name="Ferreira P."/>
            <person name="Findley K."/>
            <person name="Foster B."/>
            <person name="Gaskell J."/>
            <person name="Glotzer D."/>
            <person name="Gorecki P."/>
            <person name="Heitman J."/>
            <person name="Hesse C."/>
            <person name="Hori C."/>
            <person name="Igarashi K."/>
            <person name="Jurgens J.A."/>
            <person name="Kallen N."/>
            <person name="Kersten P."/>
            <person name="Kohler A."/>
            <person name="Kuees U."/>
            <person name="Kumar T.K.A."/>
            <person name="Kuo A."/>
            <person name="LaButti K."/>
            <person name="Larrondo L.F."/>
            <person name="Lindquist E."/>
            <person name="Ling A."/>
            <person name="Lombard V."/>
            <person name="Lucas S."/>
            <person name="Lundell T."/>
            <person name="Martin R."/>
            <person name="McLaughlin D.J."/>
            <person name="Morgenstern I."/>
            <person name="Morin E."/>
            <person name="Murat C."/>
            <person name="Nagy L.G."/>
            <person name="Nolan M."/>
            <person name="Ohm R.A."/>
            <person name="Patyshakuliyeva A."/>
            <person name="Rokas A."/>
            <person name="Ruiz-Duenas F.J."/>
            <person name="Sabat G."/>
            <person name="Salamov A."/>
            <person name="Samejima M."/>
            <person name="Schmutz J."/>
            <person name="Slot J.C."/>
            <person name="St John F."/>
            <person name="Stenlid J."/>
            <person name="Sun H."/>
            <person name="Sun S."/>
            <person name="Syed K."/>
            <person name="Tsang A."/>
            <person name="Wiebenga A."/>
            <person name="Young D."/>
            <person name="Pisabarro A."/>
            <person name="Eastwood D.C."/>
            <person name="Martin F."/>
            <person name="Cullen D."/>
            <person name="Grigoriev I.V."/>
            <person name="Hibbett D.S."/>
        </authorList>
    </citation>
    <scope>NUCLEOTIDE SEQUENCE [LARGE SCALE GENOMIC DNA]</scope>
    <source>
        <strain evidence="1 2">DJM-731 SS1</strain>
    </source>
</reference>
<protein>
    <submittedName>
        <fullName evidence="1">Uncharacterized protein</fullName>
    </submittedName>
</protein>
<accession>M5G0W2</accession>
<evidence type="ECO:0000313" key="1">
    <source>
        <dbReference type="EMBL" id="EJT97427.1"/>
    </source>
</evidence>
<dbReference type="AlphaFoldDB" id="M5G0W2"/>